<dbReference type="InterPro" id="IPR051611">
    <property type="entry name" value="ECF_transporter_component"/>
</dbReference>
<reference evidence="7" key="1">
    <citation type="submission" date="2022-12" db="EMBL/GenBank/DDBJ databases">
        <title>Reference genome sequencing for broad-spectrum identification of bacterial and archaeal isolates by mass spectrometry.</title>
        <authorList>
            <person name="Sekiguchi Y."/>
            <person name="Tourlousse D.M."/>
        </authorList>
    </citation>
    <scope>NUCLEOTIDE SEQUENCE</scope>
    <source>
        <strain evidence="7">H2</strain>
    </source>
</reference>
<sequence length="252" mass="27200">MNIHRLSHPMASPHPVTLLDPRVKLLSAVALLVMVVSCTGFAFPLLAAALGLALCLWLRVPVRLILVRFAEPLFIAAVVLILKTFVSGTDSLFSFHPFGLEIVAHRDGLAEGGAIAARIAGAVAVVAAVGFATPFTDLMAALAWLRVPQGLIDVALFAWRYLFVLFDDAQVVYAAQRNRLGYAGFRRGLRSFGMLAGALVIKAFDTSQTITTAMVQRGYDGNLPLLKHRPFRTGEVAASALFVAAMGMLRWL</sequence>
<evidence type="ECO:0000313" key="7">
    <source>
        <dbReference type="EMBL" id="GLI38512.1"/>
    </source>
</evidence>
<feature type="transmembrane region" description="Helical" evidence="6">
    <location>
        <begin position="25"/>
        <end position="58"/>
    </location>
</feature>
<feature type="transmembrane region" description="Helical" evidence="6">
    <location>
        <begin position="65"/>
        <end position="86"/>
    </location>
</feature>
<dbReference type="GO" id="GO:0006824">
    <property type="term" value="P:cobalt ion transport"/>
    <property type="evidence" value="ECO:0007669"/>
    <property type="project" value="InterPro"/>
</dbReference>
<dbReference type="InterPro" id="IPR012809">
    <property type="entry name" value="ECF_CbiQ"/>
</dbReference>
<comment type="caution">
    <text evidence="7">The sequence shown here is derived from an EMBL/GenBank/DDBJ whole genome shotgun (WGS) entry which is preliminary data.</text>
</comment>
<accession>A0A9W6G147</accession>
<evidence type="ECO:0000256" key="1">
    <source>
        <dbReference type="ARBA" id="ARBA00004651"/>
    </source>
</evidence>
<evidence type="ECO:0000256" key="5">
    <source>
        <dbReference type="ARBA" id="ARBA00023136"/>
    </source>
</evidence>
<dbReference type="PANTHER" id="PTHR34857:SF2">
    <property type="entry name" value="SLL0384 PROTEIN"/>
    <property type="match status" value="1"/>
</dbReference>
<dbReference type="AlphaFoldDB" id="A0A9W6G147"/>
<dbReference type="Proteomes" id="UP001144352">
    <property type="component" value="Unassembled WGS sequence"/>
</dbReference>
<evidence type="ECO:0000313" key="8">
    <source>
        <dbReference type="Proteomes" id="UP001144352"/>
    </source>
</evidence>
<keyword evidence="4 6" id="KW-1133">Transmembrane helix</keyword>
<name>A0A9W6G147_9BACT</name>
<evidence type="ECO:0000256" key="3">
    <source>
        <dbReference type="ARBA" id="ARBA00022692"/>
    </source>
</evidence>
<evidence type="ECO:0000256" key="4">
    <source>
        <dbReference type="ARBA" id="ARBA00022989"/>
    </source>
</evidence>
<dbReference type="Pfam" id="PF02361">
    <property type="entry name" value="CbiQ"/>
    <property type="match status" value="1"/>
</dbReference>
<keyword evidence="8" id="KW-1185">Reference proteome</keyword>
<protein>
    <submittedName>
        <fullName evidence="7">Cobalt ECF transporter T component CbiQ</fullName>
    </submittedName>
</protein>
<comment type="subcellular location">
    <subcellularLocation>
        <location evidence="1">Cell membrane</location>
        <topology evidence="1">Multi-pass membrane protein</topology>
    </subcellularLocation>
</comment>
<keyword evidence="2" id="KW-1003">Cell membrane</keyword>
<feature type="transmembrane region" description="Helical" evidence="6">
    <location>
        <begin position="115"/>
        <end position="136"/>
    </location>
</feature>
<dbReference type="GO" id="GO:0043190">
    <property type="term" value="C:ATP-binding cassette (ABC) transporter complex"/>
    <property type="evidence" value="ECO:0007669"/>
    <property type="project" value="InterPro"/>
</dbReference>
<dbReference type="CDD" id="cd16914">
    <property type="entry name" value="EcfT"/>
    <property type="match status" value="1"/>
</dbReference>
<dbReference type="EMBL" id="BSDS01000001">
    <property type="protein sequence ID" value="GLI38512.1"/>
    <property type="molecule type" value="Genomic_DNA"/>
</dbReference>
<dbReference type="RefSeq" id="WP_214186395.1">
    <property type="nucleotide sequence ID" value="NZ_BSDS01000001.1"/>
</dbReference>
<proteinExistence type="predicted"/>
<evidence type="ECO:0000256" key="6">
    <source>
        <dbReference type="SAM" id="Phobius"/>
    </source>
</evidence>
<organism evidence="7 8">
    <name type="scientific">Geobacter hydrogenophilus</name>
    <dbReference type="NCBI Taxonomy" id="40983"/>
    <lineage>
        <taxon>Bacteria</taxon>
        <taxon>Pseudomonadati</taxon>
        <taxon>Thermodesulfobacteriota</taxon>
        <taxon>Desulfuromonadia</taxon>
        <taxon>Geobacterales</taxon>
        <taxon>Geobacteraceae</taxon>
        <taxon>Geobacter</taxon>
    </lineage>
</organism>
<evidence type="ECO:0000256" key="2">
    <source>
        <dbReference type="ARBA" id="ARBA00022475"/>
    </source>
</evidence>
<keyword evidence="3 6" id="KW-0812">Transmembrane</keyword>
<dbReference type="InterPro" id="IPR003339">
    <property type="entry name" value="ABC/ECF_trnsptr_transmembrane"/>
</dbReference>
<dbReference type="NCBIfam" id="TIGR02454">
    <property type="entry name" value="ECF_T_CbiQ"/>
    <property type="match status" value="1"/>
</dbReference>
<keyword evidence="5 6" id="KW-0472">Membrane</keyword>
<gene>
    <name evidence="7" type="primary">cbiQ</name>
    <name evidence="7" type="ORF">GHYDROH2_20130</name>
</gene>
<dbReference type="PANTHER" id="PTHR34857">
    <property type="entry name" value="SLL0384 PROTEIN"/>
    <property type="match status" value="1"/>
</dbReference>